<gene>
    <name evidence="1" type="ORF">LCGC14_0893340</name>
</gene>
<accession>A0A0F9NYJ5</accession>
<protein>
    <submittedName>
        <fullName evidence="1">Uncharacterized protein</fullName>
    </submittedName>
</protein>
<evidence type="ECO:0000313" key="1">
    <source>
        <dbReference type="EMBL" id="KKN24580.1"/>
    </source>
</evidence>
<proteinExistence type="predicted"/>
<dbReference type="EMBL" id="LAZR01002872">
    <property type="protein sequence ID" value="KKN24580.1"/>
    <property type="molecule type" value="Genomic_DNA"/>
</dbReference>
<reference evidence="1" key="1">
    <citation type="journal article" date="2015" name="Nature">
        <title>Complex archaea that bridge the gap between prokaryotes and eukaryotes.</title>
        <authorList>
            <person name="Spang A."/>
            <person name="Saw J.H."/>
            <person name="Jorgensen S.L."/>
            <person name="Zaremba-Niedzwiedzka K."/>
            <person name="Martijn J."/>
            <person name="Lind A.E."/>
            <person name="van Eijk R."/>
            <person name="Schleper C."/>
            <person name="Guy L."/>
            <person name="Ettema T.J."/>
        </authorList>
    </citation>
    <scope>NUCLEOTIDE SEQUENCE</scope>
</reference>
<sequence length="147" mass="16792">MTKRNRAKELHCYMNPSQKWLNCWRLRRIIKALESQVGTGNNDLVCGFAKNLEASEIMSRGSKKDAEVIITVERAELDSFIRYMCSLHDAKLSRIMTARIGLATLMTRNDKTLGQPAKQVIKDEMARSSKPRSEIISHVGKQLRLML</sequence>
<comment type="caution">
    <text evidence="1">The sequence shown here is derived from an EMBL/GenBank/DDBJ whole genome shotgun (WGS) entry which is preliminary data.</text>
</comment>
<organism evidence="1">
    <name type="scientific">marine sediment metagenome</name>
    <dbReference type="NCBI Taxonomy" id="412755"/>
    <lineage>
        <taxon>unclassified sequences</taxon>
        <taxon>metagenomes</taxon>
        <taxon>ecological metagenomes</taxon>
    </lineage>
</organism>
<name>A0A0F9NYJ5_9ZZZZ</name>
<dbReference type="AlphaFoldDB" id="A0A0F9NYJ5"/>